<evidence type="ECO:0000313" key="2">
    <source>
        <dbReference type="Proteomes" id="UP000663827"/>
    </source>
</evidence>
<feature type="non-terminal residue" evidence="1">
    <location>
        <position position="1"/>
    </location>
</feature>
<gene>
    <name evidence="1" type="ORF">RDB_LOCUS138190</name>
</gene>
<protein>
    <submittedName>
        <fullName evidence="1">Uncharacterized protein</fullName>
    </submittedName>
</protein>
<evidence type="ECO:0000313" key="1">
    <source>
        <dbReference type="EMBL" id="CAE7200414.1"/>
    </source>
</evidence>
<comment type="caution">
    <text evidence="1">The sequence shown here is derived from an EMBL/GenBank/DDBJ whole genome shotgun (WGS) entry which is preliminary data.</text>
</comment>
<dbReference type="AlphaFoldDB" id="A0A8H3HRY7"/>
<name>A0A8H3HRY7_9AGAM</name>
<proteinExistence type="predicted"/>
<organism evidence="1 2">
    <name type="scientific">Rhizoctonia solani</name>
    <dbReference type="NCBI Taxonomy" id="456999"/>
    <lineage>
        <taxon>Eukaryota</taxon>
        <taxon>Fungi</taxon>
        <taxon>Dikarya</taxon>
        <taxon>Basidiomycota</taxon>
        <taxon>Agaricomycotina</taxon>
        <taxon>Agaricomycetes</taxon>
        <taxon>Cantharellales</taxon>
        <taxon>Ceratobasidiaceae</taxon>
        <taxon>Rhizoctonia</taxon>
    </lineage>
</organism>
<sequence length="146" mass="16459">SHSESLLFVTEVCYCQNFLQLPYVLEWDGTEARWKETDYFSTFKKTSNDIVHFAATSPGESAMSFGIGSVFTKAFCNIDPKKELSLEAILEQLQGNINEVLSKEPQLEPQNPKIYSSRIINDPHFFAGQGFFLPTSPTGTDYDSSR</sequence>
<reference evidence="1" key="1">
    <citation type="submission" date="2021-01" db="EMBL/GenBank/DDBJ databases">
        <authorList>
            <person name="Kaushik A."/>
        </authorList>
    </citation>
    <scope>NUCLEOTIDE SEQUENCE</scope>
    <source>
        <strain evidence="1">AG5</strain>
    </source>
</reference>
<dbReference type="EMBL" id="CAJNJQ010003525">
    <property type="protein sequence ID" value="CAE7200414.1"/>
    <property type="molecule type" value="Genomic_DNA"/>
</dbReference>
<accession>A0A8H3HRY7</accession>
<dbReference type="Proteomes" id="UP000663827">
    <property type="component" value="Unassembled WGS sequence"/>
</dbReference>